<feature type="transmembrane region" description="Helical" evidence="7">
    <location>
        <begin position="6"/>
        <end position="28"/>
    </location>
</feature>
<dbReference type="PANTHER" id="PTHR37823">
    <property type="entry name" value="CYTOCHROME C-553-LIKE"/>
    <property type="match status" value="1"/>
</dbReference>
<keyword evidence="7" id="KW-1133">Transmembrane helix</keyword>
<name>A0A0S4N569_9BACT</name>
<keyword evidence="3 6" id="KW-0479">Metal-binding</keyword>
<dbReference type="RefSeq" id="WP_140945255.1">
    <property type="nucleotide sequence ID" value="NZ_FAOO01000010.1"/>
</dbReference>
<evidence type="ECO:0000256" key="3">
    <source>
        <dbReference type="ARBA" id="ARBA00022723"/>
    </source>
</evidence>
<proteinExistence type="predicted"/>
<dbReference type="AlphaFoldDB" id="A0A0S4N569"/>
<keyword evidence="7" id="KW-0812">Transmembrane</keyword>
<evidence type="ECO:0000313" key="9">
    <source>
        <dbReference type="EMBL" id="CUU06434.1"/>
    </source>
</evidence>
<dbReference type="OrthoDB" id="9811281at2"/>
<feature type="domain" description="Cytochrome c" evidence="8">
    <location>
        <begin position="142"/>
        <end position="248"/>
    </location>
</feature>
<dbReference type="Pfam" id="PF00034">
    <property type="entry name" value="Cytochrom_C"/>
    <property type="match status" value="1"/>
</dbReference>
<keyword evidence="4" id="KW-0249">Electron transport</keyword>
<keyword evidence="5 6" id="KW-0408">Iron</keyword>
<keyword evidence="7" id="KW-0472">Membrane</keyword>
<dbReference type="EMBL" id="FAOO01000010">
    <property type="protein sequence ID" value="CUU06434.1"/>
    <property type="molecule type" value="Genomic_DNA"/>
</dbReference>
<dbReference type="InterPro" id="IPR051811">
    <property type="entry name" value="Cytochrome_c550/c551-like"/>
</dbReference>
<evidence type="ECO:0000256" key="2">
    <source>
        <dbReference type="ARBA" id="ARBA00022617"/>
    </source>
</evidence>
<dbReference type="InterPro" id="IPR036909">
    <property type="entry name" value="Cyt_c-like_dom_sf"/>
</dbReference>
<evidence type="ECO:0000256" key="6">
    <source>
        <dbReference type="PROSITE-ProRule" id="PRU00433"/>
    </source>
</evidence>
<gene>
    <name evidence="9" type="ORF">JGI1_01512</name>
</gene>
<accession>A0A0S4N569</accession>
<dbReference type="GO" id="GO:0020037">
    <property type="term" value="F:heme binding"/>
    <property type="evidence" value="ECO:0007669"/>
    <property type="project" value="InterPro"/>
</dbReference>
<evidence type="ECO:0000259" key="8">
    <source>
        <dbReference type="PROSITE" id="PS51007"/>
    </source>
</evidence>
<feature type="domain" description="Cytochrome c" evidence="8">
    <location>
        <begin position="34"/>
        <end position="134"/>
    </location>
</feature>
<evidence type="ECO:0000256" key="4">
    <source>
        <dbReference type="ARBA" id="ARBA00022982"/>
    </source>
</evidence>
<dbReference type="GO" id="GO:0009055">
    <property type="term" value="F:electron transfer activity"/>
    <property type="evidence" value="ECO:0007669"/>
    <property type="project" value="InterPro"/>
</dbReference>
<evidence type="ECO:0000256" key="7">
    <source>
        <dbReference type="SAM" id="Phobius"/>
    </source>
</evidence>
<keyword evidence="1" id="KW-0813">Transport</keyword>
<evidence type="ECO:0000256" key="1">
    <source>
        <dbReference type="ARBA" id="ARBA00022448"/>
    </source>
</evidence>
<evidence type="ECO:0000256" key="5">
    <source>
        <dbReference type="ARBA" id="ARBA00023004"/>
    </source>
</evidence>
<keyword evidence="2 6" id="KW-0349">Heme</keyword>
<evidence type="ECO:0000313" key="10">
    <source>
        <dbReference type="Proteomes" id="UP000320623"/>
    </source>
</evidence>
<dbReference type="GO" id="GO:0046872">
    <property type="term" value="F:metal ion binding"/>
    <property type="evidence" value="ECO:0007669"/>
    <property type="project" value="UniProtKB-KW"/>
</dbReference>
<dbReference type="SUPFAM" id="SSF46626">
    <property type="entry name" value="Cytochrome c"/>
    <property type="match status" value="2"/>
</dbReference>
<dbReference type="STRING" id="1643428.GCA_001442855_01479"/>
<dbReference type="Gene3D" id="1.10.760.10">
    <property type="entry name" value="Cytochrome c-like domain"/>
    <property type="match status" value="2"/>
</dbReference>
<dbReference type="PANTHER" id="PTHR37823:SF1">
    <property type="entry name" value="CYTOCHROME C-553-LIKE"/>
    <property type="match status" value="1"/>
</dbReference>
<protein>
    <submittedName>
        <fullName evidence="9">Cytochrome C oxidase, cbb3-type, subunit III</fullName>
    </submittedName>
</protein>
<organism evidence="9 10">
    <name type="scientific">Candidatus Thermokryptus mobilis</name>
    <dbReference type="NCBI Taxonomy" id="1643428"/>
    <lineage>
        <taxon>Bacteria</taxon>
        <taxon>Pseudomonadati</taxon>
        <taxon>Candidatus Kryptoniota</taxon>
        <taxon>Candidatus Thermokryptus</taxon>
    </lineage>
</organism>
<dbReference type="PROSITE" id="PS51007">
    <property type="entry name" value="CYTC"/>
    <property type="match status" value="2"/>
</dbReference>
<dbReference type="InterPro" id="IPR009056">
    <property type="entry name" value="Cyt_c-like_dom"/>
</dbReference>
<keyword evidence="10" id="KW-1185">Reference proteome</keyword>
<sequence>MGKNQIYPWVIFFFVVISINVLLVYLSIRLPEYTPVWKGREIANKYGCFNCHGFEGQGGMKNPNYKYGEVPSWQGETAMMFIVDENDIKEWILYGKPKRLEKIDHGGLIKMPAYEKVISEKELKNLTIYLKAVMGLIQINDEKAKIGFEIAKKNGCFGCHGPYGMGGMPNPKSLKGYIPGWDGPDFAKLVKNDDELKEWITNGIIERLKKNKFAKRFIEQQIVKMPAYKDVLTDEEVEEIIYYIKWLRGQKF</sequence>
<reference evidence="10" key="1">
    <citation type="submission" date="2015-11" db="EMBL/GenBank/DDBJ databases">
        <authorList>
            <person name="Varghese N."/>
        </authorList>
    </citation>
    <scope>NUCLEOTIDE SEQUENCE [LARGE SCALE GENOMIC DNA]</scope>
</reference>
<dbReference type="Pfam" id="PF13442">
    <property type="entry name" value="Cytochrome_CBB3"/>
    <property type="match status" value="1"/>
</dbReference>
<dbReference type="Proteomes" id="UP000320623">
    <property type="component" value="Unassembled WGS sequence"/>
</dbReference>